<proteinExistence type="inferred from homology"/>
<dbReference type="AlphaFoldDB" id="A0A9D3PS80"/>
<dbReference type="InterPro" id="IPR029034">
    <property type="entry name" value="Cystine-knot_cytokine"/>
</dbReference>
<comment type="similarity">
    <text evidence="2">Belongs to the IL-17 family.</text>
</comment>
<sequence>MNITNTVGIYMVLCCAVALLGTSQAKDNARSICNTTLKIPRNYQAGRGDVQEGNGNIHNRSLSAWTWRINYEENRIPKSISEAVCTFSYCTDPKSHPDKAELHDKLNSVPIHQERGDSVTRGPPTPEACYSSMAPVGAHVAGLAAASSFTPELLIASQVLLFILLVTLLIICTQCGRHSFQLEESSEKERKSSTLIRVVKLEEAAESRENPVINDIVKDEEVPSPTSENGSVQTPLEITAWRRHTGVPNHQGHTGDTPNTHVTPVITDPVSGDTTPPATDPPFVPLTFAPVVTPLMEQEVALQSAPPTVSAHPPDAEPGGADSPGQSQEVPDGNIPENPDGFWQRGPAHHTYESLEEVREAVSDLPVSPQEEEKKVEPDYQTWEELDYSLLPPPPLFDPQHEAEPEFPAPPTSGEGEGEDPQGVGLNAMYAQVSKKYKVPPPPSQPPPDDEEEVPPPPSQPPPDVEEEEPAPPIPERASELEENPSTAQRA</sequence>
<dbReference type="GO" id="GO:0005125">
    <property type="term" value="F:cytokine activity"/>
    <property type="evidence" value="ECO:0007669"/>
    <property type="project" value="InterPro"/>
</dbReference>
<evidence type="ECO:0000256" key="6">
    <source>
        <dbReference type="SAM" id="SignalP"/>
    </source>
</evidence>
<reference evidence="7" key="1">
    <citation type="submission" date="2021-01" db="EMBL/GenBank/DDBJ databases">
        <authorList>
            <person name="Zahm M."/>
            <person name="Roques C."/>
            <person name="Cabau C."/>
            <person name="Klopp C."/>
            <person name="Donnadieu C."/>
            <person name="Jouanno E."/>
            <person name="Lampietro C."/>
            <person name="Louis A."/>
            <person name="Herpin A."/>
            <person name="Echchiki A."/>
            <person name="Berthelot C."/>
            <person name="Parey E."/>
            <person name="Roest-Crollius H."/>
            <person name="Braasch I."/>
            <person name="Postlethwait J."/>
            <person name="Bobe J."/>
            <person name="Montfort J."/>
            <person name="Bouchez O."/>
            <person name="Begum T."/>
            <person name="Mejri S."/>
            <person name="Adams A."/>
            <person name="Chen W.-J."/>
            <person name="Guiguen Y."/>
        </authorList>
    </citation>
    <scope>NUCLEOTIDE SEQUENCE</scope>
    <source>
        <strain evidence="7">YG-15Mar2019-1</strain>
        <tissue evidence="7">Brain</tissue>
    </source>
</reference>
<dbReference type="Pfam" id="PF06083">
    <property type="entry name" value="IL17"/>
    <property type="match status" value="1"/>
</dbReference>
<evidence type="ECO:0000256" key="5">
    <source>
        <dbReference type="SAM" id="MobiDB-lite"/>
    </source>
</evidence>
<dbReference type="OrthoDB" id="6093351at2759"/>
<dbReference type="SUPFAM" id="SSF57501">
    <property type="entry name" value="Cystine-knot cytokines"/>
    <property type="match status" value="1"/>
</dbReference>
<accession>A0A9D3PS80</accession>
<evidence type="ECO:0000256" key="4">
    <source>
        <dbReference type="ARBA" id="ARBA00022729"/>
    </source>
</evidence>
<dbReference type="Gene3D" id="2.10.90.10">
    <property type="entry name" value="Cystine-knot cytokines"/>
    <property type="match status" value="1"/>
</dbReference>
<evidence type="ECO:0000256" key="3">
    <source>
        <dbReference type="ARBA" id="ARBA00022525"/>
    </source>
</evidence>
<keyword evidence="4 6" id="KW-0732">Signal</keyword>
<evidence type="ECO:0000256" key="1">
    <source>
        <dbReference type="ARBA" id="ARBA00004613"/>
    </source>
</evidence>
<feature type="region of interest" description="Disordered" evidence="5">
    <location>
        <begin position="301"/>
        <end position="491"/>
    </location>
</feature>
<feature type="signal peptide" evidence="6">
    <location>
        <begin position="1"/>
        <end position="25"/>
    </location>
</feature>
<dbReference type="Proteomes" id="UP001046870">
    <property type="component" value="Chromosome 13"/>
</dbReference>
<keyword evidence="3" id="KW-0964">Secreted</keyword>
<comment type="subcellular location">
    <subcellularLocation>
        <location evidence="1">Secreted</location>
    </subcellularLocation>
</comment>
<protein>
    <submittedName>
        <fullName evidence="7">Uncharacterized protein</fullName>
    </submittedName>
</protein>
<keyword evidence="8" id="KW-1185">Reference proteome</keyword>
<name>A0A9D3PS80_MEGAT</name>
<dbReference type="GO" id="GO:0005576">
    <property type="term" value="C:extracellular region"/>
    <property type="evidence" value="ECO:0007669"/>
    <property type="project" value="UniProtKB-SubCell"/>
</dbReference>
<feature type="chain" id="PRO_5039480074" evidence="6">
    <location>
        <begin position="26"/>
        <end position="491"/>
    </location>
</feature>
<evidence type="ECO:0000256" key="2">
    <source>
        <dbReference type="ARBA" id="ARBA00007236"/>
    </source>
</evidence>
<feature type="compositionally biased region" description="Basic and acidic residues" evidence="5">
    <location>
        <begin position="350"/>
        <end position="362"/>
    </location>
</feature>
<organism evidence="7 8">
    <name type="scientific">Megalops atlanticus</name>
    <name type="common">Tarpon</name>
    <name type="synonym">Clupea gigantea</name>
    <dbReference type="NCBI Taxonomy" id="7932"/>
    <lineage>
        <taxon>Eukaryota</taxon>
        <taxon>Metazoa</taxon>
        <taxon>Chordata</taxon>
        <taxon>Craniata</taxon>
        <taxon>Vertebrata</taxon>
        <taxon>Euteleostomi</taxon>
        <taxon>Actinopterygii</taxon>
        <taxon>Neopterygii</taxon>
        <taxon>Teleostei</taxon>
        <taxon>Elopiformes</taxon>
        <taxon>Megalopidae</taxon>
        <taxon>Megalops</taxon>
    </lineage>
</organism>
<dbReference type="EMBL" id="JAFDVH010000013">
    <property type="protein sequence ID" value="KAG7465769.1"/>
    <property type="molecule type" value="Genomic_DNA"/>
</dbReference>
<gene>
    <name evidence="7" type="ORF">MATL_G00157050</name>
</gene>
<comment type="caution">
    <text evidence="7">The sequence shown here is derived from an EMBL/GenBank/DDBJ whole genome shotgun (WGS) entry which is preliminary data.</text>
</comment>
<evidence type="ECO:0000313" key="7">
    <source>
        <dbReference type="EMBL" id="KAG7465769.1"/>
    </source>
</evidence>
<dbReference type="InterPro" id="IPR010345">
    <property type="entry name" value="IL-17_fam"/>
</dbReference>
<evidence type="ECO:0000313" key="8">
    <source>
        <dbReference type="Proteomes" id="UP001046870"/>
    </source>
</evidence>